<protein>
    <submittedName>
        <fullName evidence="1">Uncharacterized protein</fullName>
    </submittedName>
</protein>
<keyword evidence="2" id="KW-1185">Reference proteome</keyword>
<evidence type="ECO:0000313" key="1">
    <source>
        <dbReference type="EMBL" id="KAF2270076.1"/>
    </source>
</evidence>
<sequence>MANMRQDAQTALLCKQPWRYDPEGQCEIAFEQNGGGYLICRSEFAVFVCAALEWTWLGPEADNNSTPANSAFQFGLEIGLHREVPPNFKTHPRKNEVHLNDIAFQARRFVVTLEEGVFWHPAVLEPEVAPAWIPKCTSRITFDRSPCPPPEHWRSTKGGPRANQFWDMKEFCSGEIPRRRG</sequence>
<organism evidence="1 2">
    <name type="scientific">Lojkania enalia</name>
    <dbReference type="NCBI Taxonomy" id="147567"/>
    <lineage>
        <taxon>Eukaryota</taxon>
        <taxon>Fungi</taxon>
        <taxon>Dikarya</taxon>
        <taxon>Ascomycota</taxon>
        <taxon>Pezizomycotina</taxon>
        <taxon>Dothideomycetes</taxon>
        <taxon>Pleosporomycetidae</taxon>
        <taxon>Pleosporales</taxon>
        <taxon>Pleosporales incertae sedis</taxon>
        <taxon>Lojkania</taxon>
    </lineage>
</organism>
<dbReference type="EMBL" id="ML986580">
    <property type="protein sequence ID" value="KAF2270076.1"/>
    <property type="molecule type" value="Genomic_DNA"/>
</dbReference>
<reference evidence="2" key="1">
    <citation type="journal article" date="2020" name="Stud. Mycol.">
        <title>101 Dothideomycetes genomes: A test case for predicting lifestyles and emergence of pathogens.</title>
        <authorList>
            <person name="Haridas S."/>
            <person name="Albert R."/>
            <person name="Binder M."/>
            <person name="Bloem J."/>
            <person name="LaButti K."/>
            <person name="Salamov A."/>
            <person name="Andreopoulos B."/>
            <person name="Baker S."/>
            <person name="Barry K."/>
            <person name="Bills G."/>
            <person name="Bluhm B."/>
            <person name="Cannon C."/>
            <person name="Castanera R."/>
            <person name="Culley D."/>
            <person name="Daum C."/>
            <person name="Ezra D."/>
            <person name="Gonzalez J."/>
            <person name="Henrissat B."/>
            <person name="Kuo A."/>
            <person name="Liang C."/>
            <person name="Lipzen A."/>
            <person name="Lutzoni F."/>
            <person name="Magnuson J."/>
            <person name="Mondo S."/>
            <person name="Nolan M."/>
            <person name="Ohm R."/>
            <person name="Pangilinan J."/>
            <person name="Park H.-J."/>
            <person name="Ramirez L."/>
            <person name="Alfaro M."/>
            <person name="Sun H."/>
            <person name="Tritt A."/>
            <person name="Yoshinaga Y."/>
            <person name="Zwiers L.-H."/>
            <person name="Turgeon B."/>
            <person name="Goodwin S."/>
            <person name="Spatafora J."/>
            <person name="Crous P."/>
            <person name="Grigoriev I."/>
        </authorList>
    </citation>
    <scope>NUCLEOTIDE SEQUENCE [LARGE SCALE GENOMIC DNA]</scope>
    <source>
        <strain evidence="2">CBS 304.66</strain>
    </source>
</reference>
<comment type="caution">
    <text evidence="1">The sequence shown here is derived from an EMBL/GenBank/DDBJ whole genome shotgun (WGS) entry which is preliminary data.</text>
</comment>
<dbReference type="Proteomes" id="UP000800093">
    <property type="component" value="Unassembled WGS sequence"/>
</dbReference>
<gene>
    <name evidence="1" type="ORF">CC78DRAFT_611743</name>
</gene>
<name>A0A9P4NBG3_9PLEO</name>
<dbReference type="AlphaFoldDB" id="A0A9P4NBG3"/>
<dbReference type="OrthoDB" id="3917213at2759"/>
<evidence type="ECO:0000313" key="2">
    <source>
        <dbReference type="Proteomes" id="UP000800093"/>
    </source>
</evidence>
<accession>A0A9P4NBG3</accession>
<proteinExistence type="predicted"/>